<protein>
    <recommendedName>
        <fullName evidence="4">DNA endonuclease RBBP8</fullName>
    </recommendedName>
</protein>
<feature type="region of interest" description="Disordered" evidence="1">
    <location>
        <begin position="169"/>
        <end position="279"/>
    </location>
</feature>
<name>A0A1W0WLU8_HYPEX</name>
<proteinExistence type="predicted"/>
<feature type="compositionally biased region" description="Polar residues" evidence="1">
    <location>
        <begin position="96"/>
        <end position="121"/>
    </location>
</feature>
<gene>
    <name evidence="2" type="ORF">BV898_09662</name>
</gene>
<dbReference type="AlphaFoldDB" id="A0A1W0WLU8"/>
<feature type="compositionally biased region" description="Low complexity" evidence="1">
    <location>
        <begin position="176"/>
        <end position="192"/>
    </location>
</feature>
<dbReference type="OrthoDB" id="10579536at2759"/>
<accession>A0A1W0WLU8</accession>
<feature type="compositionally biased region" description="Basic and acidic residues" evidence="1">
    <location>
        <begin position="196"/>
        <end position="208"/>
    </location>
</feature>
<evidence type="ECO:0000313" key="3">
    <source>
        <dbReference type="Proteomes" id="UP000192578"/>
    </source>
</evidence>
<keyword evidence="3" id="KW-1185">Reference proteome</keyword>
<comment type="caution">
    <text evidence="2">The sequence shown here is derived from an EMBL/GenBank/DDBJ whole genome shotgun (WGS) entry which is preliminary data.</text>
</comment>
<feature type="region of interest" description="Disordered" evidence="1">
    <location>
        <begin position="92"/>
        <end position="157"/>
    </location>
</feature>
<evidence type="ECO:0000313" key="2">
    <source>
        <dbReference type="EMBL" id="OQV16178.1"/>
    </source>
</evidence>
<evidence type="ECO:0000256" key="1">
    <source>
        <dbReference type="SAM" id="MobiDB-lite"/>
    </source>
</evidence>
<dbReference type="Proteomes" id="UP000192578">
    <property type="component" value="Unassembled WGS sequence"/>
</dbReference>
<feature type="compositionally biased region" description="Polar residues" evidence="1">
    <location>
        <begin position="215"/>
        <end position="229"/>
    </location>
</feature>
<sequence>MSFIDRKEVVKTSEEISSLLTEAFEKHKALCRGFHKVDDELKNLKESSEREINKLKRENRDLTEELADAKKRIADLAHQVGRLTNEVQHWNRKACRSTSKPSETPSQRPNSEPSSQPSTSGLALMKVSSKSGLTNRSMNVGVQLPRQSPTTDPYVKASSEPDAVIFLDSDGEEQASPSVPSVVRRLSFSSSRPQRRSLDETKRKRSWEDDAVPETPTQPARPLQTNTCKVCQEYWREEDSRSPSKPNRYPQCKIHGIKERPPNTPENFWKQARLDPPRN</sequence>
<organism evidence="2 3">
    <name type="scientific">Hypsibius exemplaris</name>
    <name type="common">Freshwater tardigrade</name>
    <dbReference type="NCBI Taxonomy" id="2072580"/>
    <lineage>
        <taxon>Eukaryota</taxon>
        <taxon>Metazoa</taxon>
        <taxon>Ecdysozoa</taxon>
        <taxon>Tardigrada</taxon>
        <taxon>Eutardigrada</taxon>
        <taxon>Parachela</taxon>
        <taxon>Hypsibioidea</taxon>
        <taxon>Hypsibiidae</taxon>
        <taxon>Hypsibius</taxon>
    </lineage>
</organism>
<evidence type="ECO:0008006" key="4">
    <source>
        <dbReference type="Google" id="ProtNLM"/>
    </source>
</evidence>
<feature type="compositionally biased region" description="Polar residues" evidence="1">
    <location>
        <begin position="128"/>
        <end position="151"/>
    </location>
</feature>
<dbReference type="EMBL" id="MTYJ01000077">
    <property type="protein sequence ID" value="OQV16178.1"/>
    <property type="molecule type" value="Genomic_DNA"/>
</dbReference>
<reference evidence="3" key="1">
    <citation type="submission" date="2017-01" db="EMBL/GenBank/DDBJ databases">
        <title>Comparative genomics of anhydrobiosis in the tardigrade Hypsibius dujardini.</title>
        <authorList>
            <person name="Yoshida Y."/>
            <person name="Koutsovoulos G."/>
            <person name="Laetsch D."/>
            <person name="Stevens L."/>
            <person name="Kumar S."/>
            <person name="Horikawa D."/>
            <person name="Ishino K."/>
            <person name="Komine S."/>
            <person name="Tomita M."/>
            <person name="Blaxter M."/>
            <person name="Arakawa K."/>
        </authorList>
    </citation>
    <scope>NUCLEOTIDE SEQUENCE [LARGE SCALE GENOMIC DNA]</scope>
    <source>
        <strain evidence="3">Z151</strain>
    </source>
</reference>